<proteinExistence type="predicted"/>
<keyword evidence="3" id="KW-1185">Reference proteome</keyword>
<feature type="compositionally biased region" description="Basic and acidic residues" evidence="1">
    <location>
        <begin position="66"/>
        <end position="88"/>
    </location>
</feature>
<reference evidence="2" key="1">
    <citation type="submission" date="2025-08" db="UniProtKB">
        <authorList>
            <consortium name="Ensembl"/>
        </authorList>
    </citation>
    <scope>IDENTIFICATION</scope>
</reference>
<organism evidence="2 3">
    <name type="scientific">Seriola lalandi dorsalis</name>
    <dbReference type="NCBI Taxonomy" id="1841481"/>
    <lineage>
        <taxon>Eukaryota</taxon>
        <taxon>Metazoa</taxon>
        <taxon>Chordata</taxon>
        <taxon>Craniata</taxon>
        <taxon>Vertebrata</taxon>
        <taxon>Euteleostomi</taxon>
        <taxon>Actinopterygii</taxon>
        <taxon>Neopterygii</taxon>
        <taxon>Teleostei</taxon>
        <taxon>Neoteleostei</taxon>
        <taxon>Acanthomorphata</taxon>
        <taxon>Carangaria</taxon>
        <taxon>Carangiformes</taxon>
        <taxon>Carangidae</taxon>
        <taxon>Seriola</taxon>
    </lineage>
</organism>
<protein>
    <submittedName>
        <fullName evidence="2">Uncharacterized protein</fullName>
    </submittedName>
</protein>
<reference evidence="2" key="2">
    <citation type="submission" date="2025-09" db="UniProtKB">
        <authorList>
            <consortium name="Ensembl"/>
        </authorList>
    </citation>
    <scope>IDENTIFICATION</scope>
</reference>
<evidence type="ECO:0000313" key="2">
    <source>
        <dbReference type="Ensembl" id="ENSSLDP00000000082.1"/>
    </source>
</evidence>
<feature type="region of interest" description="Disordered" evidence="1">
    <location>
        <begin position="1"/>
        <end position="105"/>
    </location>
</feature>
<evidence type="ECO:0000256" key="1">
    <source>
        <dbReference type="SAM" id="MobiDB-lite"/>
    </source>
</evidence>
<name>A0A3B4WC64_SERLL</name>
<dbReference type="GeneTree" id="ENSGT00950000183246"/>
<dbReference type="Ensembl" id="ENSSLDT00000000120.1">
    <property type="protein sequence ID" value="ENSSLDP00000000082.1"/>
    <property type="gene ID" value="ENSSLDG00000000129.1"/>
</dbReference>
<dbReference type="Proteomes" id="UP000261360">
    <property type="component" value="Unplaced"/>
</dbReference>
<accession>A0A3B4WC64</accession>
<dbReference type="AlphaFoldDB" id="A0A3B4WC64"/>
<feature type="compositionally biased region" description="Basic and acidic residues" evidence="1">
    <location>
        <begin position="12"/>
        <end position="21"/>
    </location>
</feature>
<sequence length="105" mass="11578">MPQLSEPEQVDQEPRHTDPGDHQGALDLMGLAQRSEEHGVDQSPHYLRPDPAEGVLVGRTGFLGESHGDQRHYQCDPADHHLHNEKPKSHGPSSFQGRGSPHLGQ</sequence>
<evidence type="ECO:0000313" key="3">
    <source>
        <dbReference type="Proteomes" id="UP000261360"/>
    </source>
</evidence>